<dbReference type="InterPro" id="IPR045860">
    <property type="entry name" value="Snake_toxin-like_sf"/>
</dbReference>
<dbReference type="Pfam" id="PF02825">
    <property type="entry name" value="WWE"/>
    <property type="match status" value="1"/>
</dbReference>
<protein>
    <recommendedName>
        <fullName evidence="4">E3 ubiquitin-protein ligase</fullName>
        <ecNumber evidence="4">2.3.2.27</ecNumber>
    </recommendedName>
</protein>
<dbReference type="GO" id="GO:0061630">
    <property type="term" value="F:ubiquitin protein ligase activity"/>
    <property type="evidence" value="ECO:0007669"/>
    <property type="project" value="UniProtKB-UniRule"/>
</dbReference>
<dbReference type="OrthoDB" id="10065815at2759"/>
<dbReference type="PROSITE" id="PS50918">
    <property type="entry name" value="WWE"/>
    <property type="match status" value="1"/>
</dbReference>
<comment type="pathway">
    <text evidence="4">Protein modification; protein ubiquitination.</text>
</comment>
<evidence type="ECO:0000313" key="8">
    <source>
        <dbReference type="Proteomes" id="UP000494165"/>
    </source>
</evidence>
<evidence type="ECO:0000256" key="4">
    <source>
        <dbReference type="RuleBase" id="RU367115"/>
    </source>
</evidence>
<comment type="domain">
    <text evidence="4">The WWE domain mediates non-covalent poly(ADP-ribose)-binding.</text>
</comment>
<dbReference type="PROSITE" id="PS50089">
    <property type="entry name" value="ZF_RING_2"/>
    <property type="match status" value="1"/>
</dbReference>
<dbReference type="SUPFAM" id="SSF57850">
    <property type="entry name" value="RING/U-box"/>
    <property type="match status" value="1"/>
</dbReference>
<evidence type="ECO:0000256" key="2">
    <source>
        <dbReference type="ARBA" id="ARBA00022833"/>
    </source>
</evidence>
<dbReference type="CDD" id="cd00117">
    <property type="entry name" value="TFP"/>
    <property type="match status" value="1"/>
</dbReference>
<keyword evidence="4" id="KW-0479">Metal-binding</keyword>
<comment type="caution">
    <text evidence="7">The sequence shown here is derived from an EMBL/GenBank/DDBJ whole genome shotgun (WGS) entry which is preliminary data.</text>
</comment>
<accession>A0A8S1DBV9</accession>
<keyword evidence="1 3" id="KW-0863">Zinc-finger</keyword>
<reference evidence="7 8" key="1">
    <citation type="submission" date="2020-04" db="EMBL/GenBank/DDBJ databases">
        <authorList>
            <person name="Alioto T."/>
            <person name="Alioto T."/>
            <person name="Gomez Garrido J."/>
        </authorList>
    </citation>
    <scope>NUCLEOTIDE SEQUENCE [LARGE SCALE GENOMIC DNA]</scope>
</reference>
<keyword evidence="4" id="KW-0963">Cytoplasm</keyword>
<feature type="domain" description="RING-type" evidence="5">
    <location>
        <begin position="258"/>
        <end position="294"/>
    </location>
</feature>
<proteinExistence type="predicted"/>
<keyword evidence="4" id="KW-0833">Ubl conjugation pathway</keyword>
<dbReference type="EC" id="2.3.2.27" evidence="4"/>
<evidence type="ECO:0000259" key="6">
    <source>
        <dbReference type="PROSITE" id="PS50918"/>
    </source>
</evidence>
<evidence type="ECO:0000256" key="3">
    <source>
        <dbReference type="PROSITE-ProRule" id="PRU00175"/>
    </source>
</evidence>
<dbReference type="PANTHER" id="PTHR13417">
    <property type="entry name" value="E3 UBIQUITIN-PROTEIN LIGASE RNF146"/>
    <property type="match status" value="1"/>
</dbReference>
<dbReference type="Proteomes" id="UP000494165">
    <property type="component" value="Unassembled WGS sequence"/>
</dbReference>
<comment type="function">
    <text evidence="4">E3 ubiquitin-protein ligase that specifically binds poly-ADP-ribosylated proteins and mediates their ubiquitination and subsequent degradation.</text>
</comment>
<sequence length="413" mass="46147">MPLFSLDLLAFCRNEKSRNMKIGLDSAAIFLIIVLQHLAPNCVAALKCFNCEGDFCKEADIGDAKTCRPGFDVCMKILSGRKRVERVCGTLDACGYGASENWARRLVRQLKNAMASTQKRTTWDQEEYEKRDETFCCDTDFCNSSQKPILSSWLRTTAHWVTEGVLSNMSAAERPCVASHCALSIAPLHTLLSVSLFSLDSLHFVGVMAGLRGSWALWTSRDPVGATSFNMARCLTDIDEDIVSLEDQEGDVNDGSQCPICLLALEMPLRLPCCGNLFCFECSWCRINRCAMCRTPVPREFWDKPEEFLISPLPEPATQFSWIFKTRAGWWHFTPRQEQAIRRTLRSGTPELKLTMAGKEATLDFKSLLIKQNLKVGAITIARNGDRKVTAVTPLLAGNIQAVLLPKKTDKKA</sequence>
<comment type="catalytic activity">
    <reaction evidence="4">
        <text>S-ubiquitinyl-[E2 ubiquitin-conjugating enzyme]-L-cysteine + [acceptor protein]-L-lysine = [E2 ubiquitin-conjugating enzyme]-L-cysteine + N(6)-ubiquitinyl-[acceptor protein]-L-lysine.</text>
        <dbReference type="EC" id="2.3.2.27"/>
    </reaction>
</comment>
<feature type="domain" description="WWE" evidence="6">
    <location>
        <begin position="308"/>
        <end position="383"/>
    </location>
</feature>
<dbReference type="GO" id="GO:0072572">
    <property type="term" value="F:poly-ADP-D-ribose binding"/>
    <property type="evidence" value="ECO:0007669"/>
    <property type="project" value="UniProtKB-UniRule"/>
</dbReference>
<evidence type="ECO:0000313" key="7">
    <source>
        <dbReference type="EMBL" id="CAB3377675.1"/>
    </source>
</evidence>
<dbReference type="InterPro" id="IPR004170">
    <property type="entry name" value="WWE_dom"/>
</dbReference>
<dbReference type="InterPro" id="IPR037197">
    <property type="entry name" value="WWE_dom_sf"/>
</dbReference>
<dbReference type="InterPro" id="IPR033509">
    <property type="entry name" value="RNF146"/>
</dbReference>
<dbReference type="GO" id="GO:0016055">
    <property type="term" value="P:Wnt signaling pathway"/>
    <property type="evidence" value="ECO:0007669"/>
    <property type="project" value="InterPro"/>
</dbReference>
<name>A0A8S1DBV9_9INSE</name>
<dbReference type="GO" id="GO:0005634">
    <property type="term" value="C:nucleus"/>
    <property type="evidence" value="ECO:0007669"/>
    <property type="project" value="TreeGrafter"/>
</dbReference>
<evidence type="ECO:0000256" key="1">
    <source>
        <dbReference type="ARBA" id="ARBA00022771"/>
    </source>
</evidence>
<organism evidence="7 8">
    <name type="scientific">Cloeon dipterum</name>
    <dbReference type="NCBI Taxonomy" id="197152"/>
    <lineage>
        <taxon>Eukaryota</taxon>
        <taxon>Metazoa</taxon>
        <taxon>Ecdysozoa</taxon>
        <taxon>Arthropoda</taxon>
        <taxon>Hexapoda</taxon>
        <taxon>Insecta</taxon>
        <taxon>Pterygota</taxon>
        <taxon>Palaeoptera</taxon>
        <taxon>Ephemeroptera</taxon>
        <taxon>Pisciforma</taxon>
        <taxon>Baetidae</taxon>
        <taxon>Cloeon</taxon>
    </lineage>
</organism>
<dbReference type="GO" id="GO:0006511">
    <property type="term" value="P:ubiquitin-dependent protein catabolic process"/>
    <property type="evidence" value="ECO:0007669"/>
    <property type="project" value="UniProtKB-UniRule"/>
</dbReference>
<dbReference type="EMBL" id="CADEPI010000149">
    <property type="protein sequence ID" value="CAB3377675.1"/>
    <property type="molecule type" value="Genomic_DNA"/>
</dbReference>
<dbReference type="Gene3D" id="3.30.40.10">
    <property type="entry name" value="Zinc/RING finger domain, C3HC4 (zinc finger)"/>
    <property type="match status" value="1"/>
</dbReference>
<comment type="PTM">
    <text evidence="4">Ubiquitinated; autoubiquitinated.</text>
</comment>
<dbReference type="AlphaFoldDB" id="A0A8S1DBV9"/>
<dbReference type="InterPro" id="IPR001841">
    <property type="entry name" value="Znf_RING"/>
</dbReference>
<dbReference type="SUPFAM" id="SSF117839">
    <property type="entry name" value="WWE domain"/>
    <property type="match status" value="1"/>
</dbReference>
<keyword evidence="8" id="KW-1185">Reference proteome</keyword>
<dbReference type="GO" id="GO:0005829">
    <property type="term" value="C:cytosol"/>
    <property type="evidence" value="ECO:0007669"/>
    <property type="project" value="UniProtKB-SubCell"/>
</dbReference>
<dbReference type="InterPro" id="IPR013083">
    <property type="entry name" value="Znf_RING/FYVE/PHD"/>
</dbReference>
<comment type="subcellular location">
    <subcellularLocation>
        <location evidence="4">Cytoplasm</location>
        <location evidence="4">Cytosol</location>
    </subcellularLocation>
</comment>
<dbReference type="GO" id="GO:0051865">
    <property type="term" value="P:protein autoubiquitination"/>
    <property type="evidence" value="ECO:0007669"/>
    <property type="project" value="UniProtKB-UniRule"/>
</dbReference>
<dbReference type="PANTHER" id="PTHR13417:SF2">
    <property type="entry name" value="E3 UBIQUITIN-PROTEIN LIGASE RNF146"/>
    <property type="match status" value="1"/>
</dbReference>
<evidence type="ECO:0000259" key="5">
    <source>
        <dbReference type="PROSITE" id="PS50089"/>
    </source>
</evidence>
<dbReference type="GO" id="GO:0008270">
    <property type="term" value="F:zinc ion binding"/>
    <property type="evidence" value="ECO:0007669"/>
    <property type="project" value="UniProtKB-UniRule"/>
</dbReference>
<dbReference type="SUPFAM" id="SSF57302">
    <property type="entry name" value="Snake toxin-like"/>
    <property type="match status" value="1"/>
</dbReference>
<keyword evidence="2 4" id="KW-0862">Zinc</keyword>
<dbReference type="Gene3D" id="3.30.720.50">
    <property type="match status" value="1"/>
</dbReference>
<gene>
    <name evidence="7" type="ORF">CLODIP_2_CD13656</name>
</gene>
<keyword evidence="4" id="KW-0808">Transferase</keyword>